<name>A0A1D6LR34_MAIZE</name>
<sequence length="81" mass="9019">MSSSTNSTVATELSVSENSREIEPLPFVNDKHGGVIIEMKTPMDPGVFSAYLKAALAKWREQVTPPPFSQHQCYHLSYHAK</sequence>
<reference evidence="3" key="1">
    <citation type="submission" date="2015-12" db="EMBL/GenBank/DDBJ databases">
        <title>Update maize B73 reference genome by single molecule sequencing technologies.</title>
        <authorList>
            <consortium name="Maize Genome Sequencing Project"/>
            <person name="Ware D."/>
        </authorList>
    </citation>
    <scope>NUCLEOTIDE SEQUENCE</scope>
    <source>
        <tissue evidence="3">Seedling</tissue>
    </source>
</reference>
<evidence type="ECO:0000256" key="1">
    <source>
        <dbReference type="SAM" id="MobiDB-lite"/>
    </source>
</evidence>
<dbReference type="EMBL" id="CM000782">
    <property type="protein sequence ID" value="AQK81922.1"/>
    <property type="molecule type" value="Genomic_DNA"/>
</dbReference>
<evidence type="ECO:0000259" key="2">
    <source>
        <dbReference type="Pfam" id="PF18290"/>
    </source>
</evidence>
<feature type="compositionally biased region" description="Polar residues" evidence="1">
    <location>
        <begin position="1"/>
        <end position="17"/>
    </location>
</feature>
<gene>
    <name evidence="3" type="ORF">ZEAMMB73_Zm00001d036777</name>
</gene>
<dbReference type="GO" id="GO:0016787">
    <property type="term" value="F:hydrolase activity"/>
    <property type="evidence" value="ECO:0007669"/>
    <property type="project" value="UniProtKB-KW"/>
</dbReference>
<feature type="region of interest" description="Disordered" evidence="1">
    <location>
        <begin position="1"/>
        <end position="20"/>
    </location>
</feature>
<dbReference type="Pfam" id="PF18290">
    <property type="entry name" value="Nudix_hydro"/>
    <property type="match status" value="1"/>
</dbReference>
<dbReference type="InterPro" id="IPR040618">
    <property type="entry name" value="Pre-Nudix"/>
</dbReference>
<accession>A0A1D6LR34</accession>
<dbReference type="AlphaFoldDB" id="A0A1D6LR34"/>
<evidence type="ECO:0000313" key="3">
    <source>
        <dbReference type="EMBL" id="AQK81922.1"/>
    </source>
</evidence>
<protein>
    <submittedName>
        <fullName evidence="3">Nudix hydrolase 10</fullName>
    </submittedName>
</protein>
<proteinExistence type="predicted"/>
<organism evidence="3">
    <name type="scientific">Zea mays</name>
    <name type="common">Maize</name>
    <dbReference type="NCBI Taxonomy" id="4577"/>
    <lineage>
        <taxon>Eukaryota</taxon>
        <taxon>Viridiplantae</taxon>
        <taxon>Streptophyta</taxon>
        <taxon>Embryophyta</taxon>
        <taxon>Tracheophyta</taxon>
        <taxon>Spermatophyta</taxon>
        <taxon>Magnoliopsida</taxon>
        <taxon>Liliopsida</taxon>
        <taxon>Poales</taxon>
        <taxon>Poaceae</taxon>
        <taxon>PACMAD clade</taxon>
        <taxon>Panicoideae</taxon>
        <taxon>Andropogonodae</taxon>
        <taxon>Andropogoneae</taxon>
        <taxon>Tripsacinae</taxon>
        <taxon>Zea</taxon>
    </lineage>
</organism>
<feature type="domain" description="Pre-nudix hydrolase" evidence="2">
    <location>
        <begin position="25"/>
        <end position="62"/>
    </location>
</feature>
<keyword evidence="3" id="KW-0378">Hydrolase</keyword>